<reference evidence="1 2" key="1">
    <citation type="submission" date="2016-10" db="EMBL/GenBank/DDBJ databases">
        <authorList>
            <person name="Varghese N."/>
            <person name="Submissions S."/>
        </authorList>
    </citation>
    <scope>NUCLEOTIDE SEQUENCE [LARGE SCALE GENOMIC DNA]</scope>
    <source>
        <strain evidence="1 2">DSM 17997</strain>
    </source>
</reference>
<organism evidence="1 2">
    <name type="scientific">Rhodonellum ikkaensis</name>
    <dbReference type="NCBI Taxonomy" id="336829"/>
    <lineage>
        <taxon>Bacteria</taxon>
        <taxon>Pseudomonadati</taxon>
        <taxon>Bacteroidota</taxon>
        <taxon>Cytophagia</taxon>
        <taxon>Cytophagales</taxon>
        <taxon>Cytophagaceae</taxon>
        <taxon>Rhodonellum</taxon>
    </lineage>
</organism>
<dbReference type="RefSeq" id="WP_019600625.1">
    <property type="nucleotide sequence ID" value="NZ_FNQC01000030.1"/>
</dbReference>
<evidence type="ECO:0000313" key="2">
    <source>
        <dbReference type="Proteomes" id="UP000199663"/>
    </source>
</evidence>
<dbReference type="Proteomes" id="UP000199663">
    <property type="component" value="Unassembled WGS sequence"/>
</dbReference>
<gene>
    <name evidence="1" type="ORF">SAMN05444412_1304</name>
</gene>
<dbReference type="InterPro" id="IPR025255">
    <property type="entry name" value="DUF4202"/>
</dbReference>
<proteinExistence type="predicted"/>
<dbReference type="PANTHER" id="PTHR41729">
    <property type="entry name" value="GLUTAMYL-TRNA SYNTHETASE"/>
    <property type="match status" value="1"/>
</dbReference>
<keyword evidence="2" id="KW-1185">Reference proteome</keyword>
<evidence type="ECO:0000313" key="1">
    <source>
        <dbReference type="EMBL" id="SDZ57639.1"/>
    </source>
</evidence>
<name>A0A1H3U7W3_9BACT</name>
<sequence>MADIRFAQTLEEIDKINAEDPNLESWQGKEYPKELLYSQRMSAMLQEFLPNASETLTLAARAQHIRRWSIPRDAYPMDRKGYLQWRTSLKKFHGDLASSIMEKQRYSDTEIQKVTDLINKRRLKTDEDAQALEDVICLVFLQYYFDDFILKHAGEEEKIISIVQKTWNKMSPKGHDAALKLKHSEKALKVIGKALAG</sequence>
<evidence type="ECO:0008006" key="3">
    <source>
        <dbReference type="Google" id="ProtNLM"/>
    </source>
</evidence>
<dbReference type="EMBL" id="FNQC01000030">
    <property type="protein sequence ID" value="SDZ57639.1"/>
    <property type="molecule type" value="Genomic_DNA"/>
</dbReference>
<comment type="caution">
    <text evidence="1">The sequence shown here is derived from an EMBL/GenBank/DDBJ whole genome shotgun (WGS) entry which is preliminary data.</text>
</comment>
<accession>A0A1H3U7W3</accession>
<protein>
    <recommendedName>
        <fullName evidence="3">DUF4202 domain-containing protein</fullName>
    </recommendedName>
</protein>
<dbReference type="Pfam" id="PF13875">
    <property type="entry name" value="DUF4202"/>
    <property type="match status" value="1"/>
</dbReference>
<dbReference type="PANTHER" id="PTHR41729:SF1">
    <property type="entry name" value="GLUTAMYL-TRNA SYNTHETASE"/>
    <property type="match status" value="1"/>
</dbReference>